<dbReference type="InterPro" id="IPR050410">
    <property type="entry name" value="CCR4/nocturin_mRNA_transcr"/>
</dbReference>
<dbReference type="GO" id="GO:0000175">
    <property type="term" value="F:3'-5'-RNA exonuclease activity"/>
    <property type="evidence" value="ECO:0007669"/>
    <property type="project" value="TreeGrafter"/>
</dbReference>
<evidence type="ECO:0000313" key="2">
    <source>
        <dbReference type="Proteomes" id="UP001280121"/>
    </source>
</evidence>
<organism evidence="1 2">
    <name type="scientific">Dipteronia dyeriana</name>
    <dbReference type="NCBI Taxonomy" id="168575"/>
    <lineage>
        <taxon>Eukaryota</taxon>
        <taxon>Viridiplantae</taxon>
        <taxon>Streptophyta</taxon>
        <taxon>Embryophyta</taxon>
        <taxon>Tracheophyta</taxon>
        <taxon>Spermatophyta</taxon>
        <taxon>Magnoliopsida</taxon>
        <taxon>eudicotyledons</taxon>
        <taxon>Gunneridae</taxon>
        <taxon>Pentapetalae</taxon>
        <taxon>rosids</taxon>
        <taxon>malvids</taxon>
        <taxon>Sapindales</taxon>
        <taxon>Sapindaceae</taxon>
        <taxon>Hippocastanoideae</taxon>
        <taxon>Acereae</taxon>
        <taxon>Dipteronia</taxon>
    </lineage>
</organism>
<dbReference type="PANTHER" id="PTHR12121:SF68">
    <property type="entry name" value="CARBON CATABOLITE REPRESSOR PROTEIN 4 HOMOLOG 4-RELATED"/>
    <property type="match status" value="1"/>
</dbReference>
<name>A0AAD9TTF5_9ROSI</name>
<accession>A0AAD9TTF5</accession>
<reference evidence="1" key="1">
    <citation type="journal article" date="2023" name="Plant J.">
        <title>Genome sequences and population genomics provide insights into the demographic history, inbreeding, and mutation load of two 'living fossil' tree species of Dipteronia.</title>
        <authorList>
            <person name="Feng Y."/>
            <person name="Comes H.P."/>
            <person name="Chen J."/>
            <person name="Zhu S."/>
            <person name="Lu R."/>
            <person name="Zhang X."/>
            <person name="Li P."/>
            <person name="Qiu J."/>
            <person name="Olsen K.M."/>
            <person name="Qiu Y."/>
        </authorList>
    </citation>
    <scope>NUCLEOTIDE SEQUENCE</scope>
    <source>
        <strain evidence="1">KIB01</strain>
    </source>
</reference>
<dbReference type="InterPro" id="IPR036691">
    <property type="entry name" value="Endo/exonu/phosph_ase_sf"/>
</dbReference>
<sequence length="129" mass="14398">MAGDFNLITNSSVYQYLISSHPDSKLWIENNEAGTEVESFEEPAPMPLGSVYAVANGREPKFTNCKPEFKNTLDYIFFSPSRLITLISVLNLPDSIKSADVIGGLPNFYHPSDHLPVAAEFEIRKIKYA</sequence>
<dbReference type="Proteomes" id="UP001280121">
    <property type="component" value="Unassembled WGS sequence"/>
</dbReference>
<proteinExistence type="predicted"/>
<evidence type="ECO:0000313" key="1">
    <source>
        <dbReference type="EMBL" id="KAK2641667.1"/>
    </source>
</evidence>
<dbReference type="Gene3D" id="3.60.10.10">
    <property type="entry name" value="Endonuclease/exonuclease/phosphatase"/>
    <property type="match status" value="1"/>
</dbReference>
<dbReference type="PANTHER" id="PTHR12121">
    <property type="entry name" value="CARBON CATABOLITE REPRESSOR PROTEIN 4"/>
    <property type="match status" value="1"/>
</dbReference>
<evidence type="ECO:0008006" key="3">
    <source>
        <dbReference type="Google" id="ProtNLM"/>
    </source>
</evidence>
<gene>
    <name evidence="1" type="ORF">Ddye_023430</name>
</gene>
<dbReference type="AlphaFoldDB" id="A0AAD9TTF5"/>
<dbReference type="SUPFAM" id="SSF56219">
    <property type="entry name" value="DNase I-like"/>
    <property type="match status" value="1"/>
</dbReference>
<keyword evidence="2" id="KW-1185">Reference proteome</keyword>
<comment type="caution">
    <text evidence="1">The sequence shown here is derived from an EMBL/GenBank/DDBJ whole genome shotgun (WGS) entry which is preliminary data.</text>
</comment>
<protein>
    <recommendedName>
        <fullName evidence="3">Endonuclease/exonuclease/phosphatase domain-containing protein</fullName>
    </recommendedName>
</protein>
<dbReference type="EMBL" id="JANJYI010000007">
    <property type="protein sequence ID" value="KAK2641667.1"/>
    <property type="molecule type" value="Genomic_DNA"/>
</dbReference>